<proteinExistence type="predicted"/>
<gene>
    <name evidence="2" type="ORF">METZ01_LOCUS300087</name>
</gene>
<sequence>MLGSINIAMAVITGAYLGIAPVGVATFFLGWPYLAWNLLTG</sequence>
<organism evidence="2">
    <name type="scientific">marine metagenome</name>
    <dbReference type="NCBI Taxonomy" id="408172"/>
    <lineage>
        <taxon>unclassified sequences</taxon>
        <taxon>metagenomes</taxon>
        <taxon>ecological metagenomes</taxon>
    </lineage>
</organism>
<keyword evidence="1" id="KW-0812">Transmembrane</keyword>
<name>A0A382ME20_9ZZZZ</name>
<dbReference type="EMBL" id="UINC01093093">
    <property type="protein sequence ID" value="SVC47233.1"/>
    <property type="molecule type" value="Genomic_DNA"/>
</dbReference>
<keyword evidence="1" id="KW-1133">Transmembrane helix</keyword>
<feature type="transmembrane region" description="Helical" evidence="1">
    <location>
        <begin position="7"/>
        <end position="31"/>
    </location>
</feature>
<dbReference type="AlphaFoldDB" id="A0A382ME20"/>
<evidence type="ECO:0000256" key="1">
    <source>
        <dbReference type="SAM" id="Phobius"/>
    </source>
</evidence>
<keyword evidence="1" id="KW-0472">Membrane</keyword>
<accession>A0A382ME20</accession>
<evidence type="ECO:0000313" key="2">
    <source>
        <dbReference type="EMBL" id="SVC47233.1"/>
    </source>
</evidence>
<protein>
    <submittedName>
        <fullName evidence="2">Uncharacterized protein</fullName>
    </submittedName>
</protein>
<reference evidence="2" key="1">
    <citation type="submission" date="2018-05" db="EMBL/GenBank/DDBJ databases">
        <authorList>
            <person name="Lanie J.A."/>
            <person name="Ng W.-L."/>
            <person name="Kazmierczak K.M."/>
            <person name="Andrzejewski T.M."/>
            <person name="Davidsen T.M."/>
            <person name="Wayne K.J."/>
            <person name="Tettelin H."/>
            <person name="Glass J.I."/>
            <person name="Rusch D."/>
            <person name="Podicherti R."/>
            <person name="Tsui H.-C.T."/>
            <person name="Winkler M.E."/>
        </authorList>
    </citation>
    <scope>NUCLEOTIDE SEQUENCE</scope>
</reference>